<proteinExistence type="predicted"/>
<dbReference type="AlphaFoldDB" id="A0A0A9HLP3"/>
<accession>A0A0A9HLP3</accession>
<protein>
    <submittedName>
        <fullName evidence="2">Uncharacterized protein</fullName>
    </submittedName>
</protein>
<evidence type="ECO:0000313" key="2">
    <source>
        <dbReference type="EMBL" id="JAE38065.1"/>
    </source>
</evidence>
<feature type="compositionally biased region" description="Low complexity" evidence="1">
    <location>
        <begin position="14"/>
        <end position="24"/>
    </location>
</feature>
<dbReference type="EMBL" id="GBRH01159831">
    <property type="protein sequence ID" value="JAE38065.1"/>
    <property type="molecule type" value="Transcribed_RNA"/>
</dbReference>
<sequence>MRRLRPRARGGPGAASTGRGQRAS</sequence>
<reference evidence="2" key="1">
    <citation type="submission" date="2014-09" db="EMBL/GenBank/DDBJ databases">
        <authorList>
            <person name="Magalhaes I.L.F."/>
            <person name="Oliveira U."/>
            <person name="Santos F.R."/>
            <person name="Vidigal T.H.D.A."/>
            <person name="Brescovit A.D."/>
            <person name="Santos A.J."/>
        </authorList>
    </citation>
    <scope>NUCLEOTIDE SEQUENCE</scope>
    <source>
        <tissue evidence="2">Shoot tissue taken approximately 20 cm above the soil surface</tissue>
    </source>
</reference>
<reference evidence="2" key="2">
    <citation type="journal article" date="2015" name="Data Brief">
        <title>Shoot transcriptome of the giant reed, Arundo donax.</title>
        <authorList>
            <person name="Barrero R.A."/>
            <person name="Guerrero F.D."/>
            <person name="Moolhuijzen P."/>
            <person name="Goolsby J.A."/>
            <person name="Tidwell J."/>
            <person name="Bellgard S.E."/>
            <person name="Bellgard M.I."/>
        </authorList>
    </citation>
    <scope>NUCLEOTIDE SEQUENCE</scope>
    <source>
        <tissue evidence="2">Shoot tissue taken approximately 20 cm above the soil surface</tissue>
    </source>
</reference>
<feature type="region of interest" description="Disordered" evidence="1">
    <location>
        <begin position="1"/>
        <end position="24"/>
    </location>
</feature>
<evidence type="ECO:0000256" key="1">
    <source>
        <dbReference type="SAM" id="MobiDB-lite"/>
    </source>
</evidence>
<organism evidence="2">
    <name type="scientific">Arundo donax</name>
    <name type="common">Giant reed</name>
    <name type="synonym">Donax arundinaceus</name>
    <dbReference type="NCBI Taxonomy" id="35708"/>
    <lineage>
        <taxon>Eukaryota</taxon>
        <taxon>Viridiplantae</taxon>
        <taxon>Streptophyta</taxon>
        <taxon>Embryophyta</taxon>
        <taxon>Tracheophyta</taxon>
        <taxon>Spermatophyta</taxon>
        <taxon>Magnoliopsida</taxon>
        <taxon>Liliopsida</taxon>
        <taxon>Poales</taxon>
        <taxon>Poaceae</taxon>
        <taxon>PACMAD clade</taxon>
        <taxon>Arundinoideae</taxon>
        <taxon>Arundineae</taxon>
        <taxon>Arundo</taxon>
    </lineage>
</organism>
<name>A0A0A9HLP3_ARUDO</name>